<dbReference type="EMBL" id="UZAE01014722">
    <property type="protein sequence ID" value="VDO14261.1"/>
    <property type="molecule type" value="Genomic_DNA"/>
</dbReference>
<evidence type="ECO:0000256" key="1">
    <source>
        <dbReference type="SAM" id="MobiDB-lite"/>
    </source>
</evidence>
<dbReference type="InterPro" id="IPR043792">
    <property type="entry name" value="DUF5734"/>
</dbReference>
<reference evidence="3 4" key="2">
    <citation type="submission" date="2018-11" db="EMBL/GenBank/DDBJ databases">
        <authorList>
            <consortium name="Pathogen Informatics"/>
        </authorList>
    </citation>
    <scope>NUCLEOTIDE SEQUENCE [LARGE SCALE GENOMIC DNA]</scope>
</reference>
<feature type="region of interest" description="Disordered" evidence="1">
    <location>
        <begin position="125"/>
        <end position="243"/>
    </location>
</feature>
<evidence type="ECO:0000313" key="5">
    <source>
        <dbReference type="WBParaSite" id="HNAJ_0001287401-mRNA-1"/>
    </source>
</evidence>
<dbReference type="Proteomes" id="UP000278807">
    <property type="component" value="Unassembled WGS sequence"/>
</dbReference>
<accession>A0A0R3TYC7</accession>
<feature type="domain" description="DUF5734" evidence="2">
    <location>
        <begin position="26"/>
        <end position="107"/>
    </location>
</feature>
<name>A0A0R3TYC7_RODNA</name>
<feature type="compositionally biased region" description="Polar residues" evidence="1">
    <location>
        <begin position="141"/>
        <end position="166"/>
    </location>
</feature>
<evidence type="ECO:0000313" key="3">
    <source>
        <dbReference type="EMBL" id="VDO14261.1"/>
    </source>
</evidence>
<feature type="compositionally biased region" description="Basic and acidic residues" evidence="1">
    <location>
        <begin position="198"/>
        <end position="210"/>
    </location>
</feature>
<protein>
    <submittedName>
        <fullName evidence="5">DUF5734 domain-containing protein</fullName>
    </submittedName>
</protein>
<keyword evidence="4" id="KW-1185">Reference proteome</keyword>
<sequence length="243" mass="28024">MTEFLVSCLRTGKCNKPEKLEDKMIKELRKTAGINKNKNIKCQVKNKKVEFEGKKKVIDCENIERIQRNKDYGVIMVVTKTKKNRMKLFTMRFLDNSEFVRFYDTINPNPTSVVFSQKLEQSITPKQDETGKFNRYPTPVSPLSESSSTTVEAQSSRKVTRHSNSVKGLVVEERSSSSHSSFSSRLLTPTPQRQRNRPKSEISQVEHELPSRLSSYETKSQATRDRPDSHKMEIVDGHGYVRF</sequence>
<dbReference type="OrthoDB" id="10591923at2759"/>
<feature type="compositionally biased region" description="Basic and acidic residues" evidence="1">
    <location>
        <begin position="222"/>
        <end position="236"/>
    </location>
</feature>
<gene>
    <name evidence="3" type="ORF">HNAJ_LOCUS12850</name>
</gene>
<organism evidence="5">
    <name type="scientific">Rodentolepis nana</name>
    <name type="common">Dwarf tapeworm</name>
    <name type="synonym">Hymenolepis nana</name>
    <dbReference type="NCBI Taxonomy" id="102285"/>
    <lineage>
        <taxon>Eukaryota</taxon>
        <taxon>Metazoa</taxon>
        <taxon>Spiralia</taxon>
        <taxon>Lophotrochozoa</taxon>
        <taxon>Platyhelminthes</taxon>
        <taxon>Cestoda</taxon>
        <taxon>Eucestoda</taxon>
        <taxon>Cyclophyllidea</taxon>
        <taxon>Hymenolepididae</taxon>
        <taxon>Rodentolepis</taxon>
    </lineage>
</organism>
<evidence type="ECO:0000313" key="4">
    <source>
        <dbReference type="Proteomes" id="UP000278807"/>
    </source>
</evidence>
<dbReference type="WBParaSite" id="HNAJ_0001287401-mRNA-1">
    <property type="protein sequence ID" value="HNAJ_0001287401-mRNA-1"/>
    <property type="gene ID" value="HNAJ_0001287401"/>
</dbReference>
<reference evidence="5" key="1">
    <citation type="submission" date="2017-02" db="UniProtKB">
        <authorList>
            <consortium name="WormBaseParasite"/>
        </authorList>
    </citation>
    <scope>IDENTIFICATION</scope>
</reference>
<evidence type="ECO:0000259" key="2">
    <source>
        <dbReference type="Pfam" id="PF19005"/>
    </source>
</evidence>
<proteinExistence type="predicted"/>
<dbReference type="Pfam" id="PF19005">
    <property type="entry name" value="DUF5734"/>
    <property type="match status" value="1"/>
</dbReference>
<dbReference type="AlphaFoldDB" id="A0A0R3TYC7"/>
<feature type="compositionally biased region" description="Polar residues" evidence="1">
    <location>
        <begin position="212"/>
        <end position="221"/>
    </location>
</feature>